<protein>
    <submittedName>
        <fullName evidence="1">Uncharacterized protein</fullName>
    </submittedName>
</protein>
<dbReference type="RefSeq" id="WP_189586395.1">
    <property type="nucleotide sequence ID" value="NZ_BMZR01000007.1"/>
</dbReference>
<comment type="caution">
    <text evidence="1">The sequence shown here is derived from an EMBL/GenBank/DDBJ whole genome shotgun (WGS) entry which is preliminary data.</text>
</comment>
<proteinExistence type="predicted"/>
<evidence type="ECO:0000313" key="2">
    <source>
        <dbReference type="Proteomes" id="UP000610203"/>
    </source>
</evidence>
<evidence type="ECO:0000313" key="1">
    <source>
        <dbReference type="EMBL" id="GHD36896.1"/>
    </source>
</evidence>
<name>A0ABQ3GUS1_9GAMM</name>
<dbReference type="Proteomes" id="UP000610203">
    <property type="component" value="Unassembled WGS sequence"/>
</dbReference>
<sequence length="184" mass="20569">MGNISFLTGTHVITTRSIDEAIYQLENTSVLFLNSWNQVPKDLGKAARTSGEAMVYLDHIVNEIMRSRDHLKSSSIYEGSLLKNLLDVHKGIALSPVTRIEQANIKAIGPGNGILPNQGSPITMEKLLNKIKHRRHDYANFRVGQNNEHIFIITVDKSNHRPDSIVEFIVHDFCAHCTSISAII</sequence>
<organism evidence="1 2">
    <name type="scientific">Psychrobacter glaciei</name>
    <dbReference type="NCBI Taxonomy" id="619771"/>
    <lineage>
        <taxon>Bacteria</taxon>
        <taxon>Pseudomonadati</taxon>
        <taxon>Pseudomonadota</taxon>
        <taxon>Gammaproteobacteria</taxon>
        <taxon>Moraxellales</taxon>
        <taxon>Moraxellaceae</taxon>
        <taxon>Psychrobacter</taxon>
    </lineage>
</organism>
<dbReference type="EMBL" id="BMZR01000007">
    <property type="protein sequence ID" value="GHD36896.1"/>
    <property type="molecule type" value="Genomic_DNA"/>
</dbReference>
<keyword evidence="2" id="KW-1185">Reference proteome</keyword>
<gene>
    <name evidence="1" type="ORF">GCM10016272_24460</name>
</gene>
<reference evidence="2" key="1">
    <citation type="journal article" date="2019" name="Int. J. Syst. Evol. Microbiol.">
        <title>The Global Catalogue of Microorganisms (GCM) 10K type strain sequencing project: providing services to taxonomists for standard genome sequencing and annotation.</title>
        <authorList>
            <consortium name="The Broad Institute Genomics Platform"/>
            <consortium name="The Broad Institute Genome Sequencing Center for Infectious Disease"/>
            <person name="Wu L."/>
            <person name="Ma J."/>
        </authorList>
    </citation>
    <scope>NUCLEOTIDE SEQUENCE [LARGE SCALE GENOMIC DNA]</scope>
    <source>
        <strain evidence="2">KCTC 42280</strain>
    </source>
</reference>
<accession>A0ABQ3GUS1</accession>